<reference evidence="2" key="1">
    <citation type="submission" date="2017-03" db="EMBL/GenBank/DDBJ databases">
        <authorList>
            <person name="QRISCLOUD D."/>
        </authorList>
    </citation>
    <scope>NUCLEOTIDE SEQUENCE</scope>
</reference>
<feature type="signal peptide" evidence="1">
    <location>
        <begin position="1"/>
        <end position="17"/>
    </location>
</feature>
<dbReference type="Gene3D" id="2.40.100.10">
    <property type="entry name" value="Cyclophilin-like"/>
    <property type="match status" value="1"/>
</dbReference>
<evidence type="ECO:0000313" key="2">
    <source>
        <dbReference type="EMBL" id="SMD29992.1"/>
    </source>
</evidence>
<keyword evidence="1" id="KW-0732">Signal</keyword>
<evidence type="ECO:0000256" key="1">
    <source>
        <dbReference type="SAM" id="SignalP"/>
    </source>
</evidence>
<reference evidence="2" key="2">
    <citation type="submission" date="2019-04" db="EMBL/GenBank/DDBJ databases">
        <title>Unravelling the molecular evolution of spider venoms.</title>
        <authorList>
            <person name="Pineda S."/>
        </authorList>
    </citation>
    <scope>NUCLEOTIDE SEQUENCE</scope>
</reference>
<organism evidence="2">
    <name type="scientific">Latrodectus hasselti</name>
    <name type="common">Redback spider</name>
    <dbReference type="NCBI Taxonomy" id="256736"/>
    <lineage>
        <taxon>Eukaryota</taxon>
        <taxon>Metazoa</taxon>
        <taxon>Ecdysozoa</taxon>
        <taxon>Arthropoda</taxon>
        <taxon>Chelicerata</taxon>
        <taxon>Arachnida</taxon>
        <taxon>Araneae</taxon>
        <taxon>Araneomorphae</taxon>
        <taxon>Entelegynae</taxon>
        <taxon>Araneoidea</taxon>
        <taxon>Theridiidae</taxon>
        <taxon>Latrodectus</taxon>
    </lineage>
</organism>
<dbReference type="SUPFAM" id="SSF50891">
    <property type="entry name" value="Cyclophilin-like"/>
    <property type="match status" value="1"/>
</dbReference>
<feature type="chain" id="PRO_5019808661" evidence="1">
    <location>
        <begin position="18"/>
        <end position="84"/>
    </location>
</feature>
<accession>A0A482ZIV2</accession>
<dbReference type="AlphaFoldDB" id="A0A482ZIV2"/>
<sequence length="84" mass="9538">MKTSIFLVFLFIAVTMAKDKSVDVTHKVYFDVSSGGKNLGTIVIGLFGKVVPKTRKQFCWFCWRRISRGKNMKVLGFTELLESS</sequence>
<proteinExistence type="predicted"/>
<dbReference type="InterPro" id="IPR029000">
    <property type="entry name" value="Cyclophilin-like_dom_sf"/>
</dbReference>
<dbReference type="EMBL" id="HAGP01000055">
    <property type="protein sequence ID" value="SMD29992.1"/>
    <property type="molecule type" value="Transcribed_RNA"/>
</dbReference>
<protein>
    <submittedName>
        <fullName evidence="2">U32-Theriditoxin-Lha1b_1</fullName>
    </submittedName>
</protein>
<name>A0A482ZIV2_LATHA</name>